<accession>A0A427AFB0</accession>
<dbReference type="EMBL" id="AMZH03002640">
    <property type="protein sequence ID" value="RRT74896.1"/>
    <property type="molecule type" value="Genomic_DNA"/>
</dbReference>
<sequence>MASQRATLVLHTSWFNYSSWIRAKEITAIKVYDCRASTFPRISGCRPSIKVHDSCFSDQFSVWLDKCSNLD</sequence>
<reference evidence="1 2" key="1">
    <citation type="journal article" date="2014" name="Agronomy (Basel)">
        <title>A Draft Genome Sequence for Ensete ventricosum, the Drought-Tolerant Tree Against Hunger.</title>
        <authorList>
            <person name="Harrison J."/>
            <person name="Moore K.A."/>
            <person name="Paszkiewicz K."/>
            <person name="Jones T."/>
            <person name="Grant M."/>
            <person name="Ambacheew D."/>
            <person name="Muzemil S."/>
            <person name="Studholme D.J."/>
        </authorList>
    </citation>
    <scope>NUCLEOTIDE SEQUENCE [LARGE SCALE GENOMIC DNA]</scope>
</reference>
<organism evidence="1 2">
    <name type="scientific">Ensete ventricosum</name>
    <name type="common">Abyssinian banana</name>
    <name type="synonym">Musa ensete</name>
    <dbReference type="NCBI Taxonomy" id="4639"/>
    <lineage>
        <taxon>Eukaryota</taxon>
        <taxon>Viridiplantae</taxon>
        <taxon>Streptophyta</taxon>
        <taxon>Embryophyta</taxon>
        <taxon>Tracheophyta</taxon>
        <taxon>Spermatophyta</taxon>
        <taxon>Magnoliopsida</taxon>
        <taxon>Liliopsida</taxon>
        <taxon>Zingiberales</taxon>
        <taxon>Musaceae</taxon>
        <taxon>Ensete</taxon>
    </lineage>
</organism>
<protein>
    <submittedName>
        <fullName evidence="1">Uncharacterized protein</fullName>
    </submittedName>
</protein>
<evidence type="ECO:0000313" key="2">
    <source>
        <dbReference type="Proteomes" id="UP000287651"/>
    </source>
</evidence>
<gene>
    <name evidence="1" type="ORF">B296_00001507</name>
</gene>
<comment type="caution">
    <text evidence="1">The sequence shown here is derived from an EMBL/GenBank/DDBJ whole genome shotgun (WGS) entry which is preliminary data.</text>
</comment>
<evidence type="ECO:0000313" key="1">
    <source>
        <dbReference type="EMBL" id="RRT74896.1"/>
    </source>
</evidence>
<name>A0A427AFB0_ENSVE</name>
<proteinExistence type="predicted"/>
<dbReference type="Proteomes" id="UP000287651">
    <property type="component" value="Unassembled WGS sequence"/>
</dbReference>
<dbReference type="AlphaFoldDB" id="A0A427AFB0"/>